<feature type="compositionally biased region" description="Polar residues" evidence="1">
    <location>
        <begin position="278"/>
        <end position="288"/>
    </location>
</feature>
<feature type="transmembrane region" description="Helical" evidence="2">
    <location>
        <begin position="662"/>
        <end position="681"/>
    </location>
</feature>
<gene>
    <name evidence="3" type="ORF">CYMTET_50741</name>
</gene>
<evidence type="ECO:0000313" key="4">
    <source>
        <dbReference type="Proteomes" id="UP001190700"/>
    </source>
</evidence>
<evidence type="ECO:0008006" key="5">
    <source>
        <dbReference type="Google" id="ProtNLM"/>
    </source>
</evidence>
<feature type="transmembrane region" description="Helical" evidence="2">
    <location>
        <begin position="499"/>
        <end position="528"/>
    </location>
</feature>
<proteinExistence type="predicted"/>
<keyword evidence="2" id="KW-0472">Membrane</keyword>
<feature type="compositionally biased region" description="Acidic residues" evidence="1">
    <location>
        <begin position="317"/>
        <end position="327"/>
    </location>
</feature>
<evidence type="ECO:0000256" key="1">
    <source>
        <dbReference type="SAM" id="MobiDB-lite"/>
    </source>
</evidence>
<organism evidence="3 4">
    <name type="scientific">Cymbomonas tetramitiformis</name>
    <dbReference type="NCBI Taxonomy" id="36881"/>
    <lineage>
        <taxon>Eukaryota</taxon>
        <taxon>Viridiplantae</taxon>
        <taxon>Chlorophyta</taxon>
        <taxon>Pyramimonadophyceae</taxon>
        <taxon>Pyramimonadales</taxon>
        <taxon>Pyramimonadaceae</taxon>
        <taxon>Cymbomonas</taxon>
    </lineage>
</organism>
<feature type="transmembrane region" description="Helical" evidence="2">
    <location>
        <begin position="635"/>
        <end position="655"/>
    </location>
</feature>
<comment type="caution">
    <text evidence="3">The sequence shown here is derived from an EMBL/GenBank/DDBJ whole genome shotgun (WGS) entry which is preliminary data.</text>
</comment>
<dbReference type="EMBL" id="LGRX02033951">
    <property type="protein sequence ID" value="KAK3239324.1"/>
    <property type="molecule type" value="Genomic_DNA"/>
</dbReference>
<feature type="compositionally biased region" description="Basic and acidic residues" evidence="1">
    <location>
        <begin position="384"/>
        <end position="410"/>
    </location>
</feature>
<feature type="compositionally biased region" description="Acidic residues" evidence="1">
    <location>
        <begin position="372"/>
        <end position="383"/>
    </location>
</feature>
<dbReference type="PANTHER" id="PTHR11319:SF35">
    <property type="entry name" value="OUTER MEMBRANE PROTEIN PMPC-RELATED"/>
    <property type="match status" value="1"/>
</dbReference>
<accession>A0AAE0BNL5</accession>
<evidence type="ECO:0000256" key="2">
    <source>
        <dbReference type="SAM" id="Phobius"/>
    </source>
</evidence>
<name>A0AAE0BNL5_9CHLO</name>
<dbReference type="AlphaFoldDB" id="A0AAE0BNL5"/>
<dbReference type="PANTHER" id="PTHR11319">
    <property type="entry name" value="G PROTEIN-COUPLED RECEPTOR-RELATED"/>
    <property type="match status" value="1"/>
</dbReference>
<reference evidence="3 4" key="1">
    <citation type="journal article" date="2015" name="Genome Biol. Evol.">
        <title>Comparative Genomics of a Bacterivorous Green Alga Reveals Evolutionary Causalities and Consequences of Phago-Mixotrophic Mode of Nutrition.</title>
        <authorList>
            <person name="Burns J.A."/>
            <person name="Paasch A."/>
            <person name="Narechania A."/>
            <person name="Kim E."/>
        </authorList>
    </citation>
    <scope>NUCLEOTIDE SEQUENCE [LARGE SCALE GENOMIC DNA]</scope>
    <source>
        <strain evidence="3 4">PLY_AMNH</strain>
    </source>
</reference>
<feature type="region of interest" description="Disordered" evidence="1">
    <location>
        <begin position="271"/>
        <end position="410"/>
    </location>
</feature>
<protein>
    <recommendedName>
        <fullName evidence="5">TRP C-terminal domain-containing protein</fullName>
    </recommendedName>
</protein>
<feature type="compositionally biased region" description="Acidic residues" evidence="1">
    <location>
        <begin position="351"/>
        <end position="362"/>
    </location>
</feature>
<dbReference type="Proteomes" id="UP001190700">
    <property type="component" value="Unassembled WGS sequence"/>
</dbReference>
<keyword evidence="2" id="KW-0812">Transmembrane</keyword>
<keyword evidence="2" id="KW-1133">Transmembrane helix</keyword>
<evidence type="ECO:0000313" key="3">
    <source>
        <dbReference type="EMBL" id="KAK3239324.1"/>
    </source>
</evidence>
<sequence length="778" mass="85186">MAVALRDHLYSCAAFVVEDGYWMAVDSASKACDGDDVQCTFDRVYECQVAAACASQERAGRQAEEVELLEQESLCRTGYATGVVLCGACSEGYEVGEDSTCIACPPLWAVMLRISFISLILLAILVLVVRIGQKVSMTQESLVQANDTRDDTASMATITKGTSGIIIGWMQVAAQSLFIFDADCIPELYGEFLGVINVFNLPITEWLAVSCLMDELQTAGVPMPDGGFYFDFYFRAALPFIIATPIFTLGSVKPVEIIRVILGNTARLADLPPVTPGQDMQRSTTSSILGHGREPPTHEDLPSNGAEDAPSRRSEELSPDDLVEDDCSPASPGQSAAKLCGEEQQCGAEAETVEGEPVEGEPVEGKTVDGGEAVDGEPVEGEPVDGKTVEGKTGEGKTMEGEAVDGGKMDGEPVEGEAVDGEPVECKTVDDEAVEGELAPLFENSRMWYPPIAIFLLIFLHPTCGTQMFQVFNCTPVHLHHVDAQQWLELDLRVECFTWQWTLCASVAAFVILTYILGLPIILAMIVWRLSSYRRVALPGGEVFFAPQGWLDGEGEPGDGAGEGLDSDAPLPKVADEEEEERTLLDHRRVRGSLGVLYAPFKRRFFWFTSYDMVRRLVQTSAVLVVRLINPDLDLYYALLVSVVFLALQAHLSPYDADDDNLVQMLVLLNHCVVLITLLYTRDSGHGTSGADVALVGTQVALSMYILRVLIRQYPHLWGYLFNCLTAILRQTPSLWRRGCCGCQKGGIQAKQDTTIRWRSNILRDDPRGECSKECMHR</sequence>
<feature type="compositionally biased region" description="Basic and acidic residues" evidence="1">
    <location>
        <begin position="291"/>
        <end position="301"/>
    </location>
</feature>
<feature type="transmembrane region" description="Helical" evidence="2">
    <location>
        <begin position="448"/>
        <end position="469"/>
    </location>
</feature>
<feature type="transmembrane region" description="Helical" evidence="2">
    <location>
        <begin position="107"/>
        <end position="129"/>
    </location>
</feature>
<keyword evidence="4" id="KW-1185">Reference proteome</keyword>